<dbReference type="SMART" id="SM00448">
    <property type="entry name" value="REC"/>
    <property type="match status" value="1"/>
</dbReference>
<dbReference type="CDD" id="cd16936">
    <property type="entry name" value="HATPase_RsbW-like"/>
    <property type="match status" value="1"/>
</dbReference>
<evidence type="ECO:0000256" key="2">
    <source>
        <dbReference type="PROSITE-ProRule" id="PRU00169"/>
    </source>
</evidence>
<evidence type="ECO:0000259" key="3">
    <source>
        <dbReference type="PROSITE" id="PS50110"/>
    </source>
</evidence>
<feature type="domain" description="Response regulatory" evidence="3">
    <location>
        <begin position="3"/>
        <end position="117"/>
    </location>
</feature>
<organism evidence="4 5">
    <name type="scientific">Neorhodopirellula pilleata</name>
    <dbReference type="NCBI Taxonomy" id="2714738"/>
    <lineage>
        <taxon>Bacteria</taxon>
        <taxon>Pseudomonadati</taxon>
        <taxon>Planctomycetota</taxon>
        <taxon>Planctomycetia</taxon>
        <taxon>Pirellulales</taxon>
        <taxon>Pirellulaceae</taxon>
        <taxon>Neorhodopirellula</taxon>
    </lineage>
</organism>
<reference evidence="4 5" key="1">
    <citation type="submission" date="2019-02" db="EMBL/GenBank/DDBJ databases">
        <title>Deep-cultivation of Planctomycetes and their phenomic and genomic characterization uncovers novel biology.</title>
        <authorList>
            <person name="Wiegand S."/>
            <person name="Jogler M."/>
            <person name="Boedeker C."/>
            <person name="Pinto D."/>
            <person name="Vollmers J."/>
            <person name="Rivas-Marin E."/>
            <person name="Kohn T."/>
            <person name="Peeters S.H."/>
            <person name="Heuer A."/>
            <person name="Rast P."/>
            <person name="Oberbeckmann S."/>
            <person name="Bunk B."/>
            <person name="Jeske O."/>
            <person name="Meyerdierks A."/>
            <person name="Storesund J.E."/>
            <person name="Kallscheuer N."/>
            <person name="Luecker S."/>
            <person name="Lage O.M."/>
            <person name="Pohl T."/>
            <person name="Merkel B.J."/>
            <person name="Hornburger P."/>
            <person name="Mueller R.-W."/>
            <person name="Bruemmer F."/>
            <person name="Labrenz M."/>
            <person name="Spormann A.M."/>
            <person name="Op Den Camp H."/>
            <person name="Overmann J."/>
            <person name="Amann R."/>
            <person name="Jetten M.S.M."/>
            <person name="Mascher T."/>
            <person name="Medema M.H."/>
            <person name="Devos D.P."/>
            <person name="Kaster A.-K."/>
            <person name="Ovreas L."/>
            <person name="Rohde M."/>
            <person name="Galperin M.Y."/>
            <person name="Jogler C."/>
        </authorList>
    </citation>
    <scope>NUCLEOTIDE SEQUENCE [LARGE SCALE GENOMIC DNA]</scope>
    <source>
        <strain evidence="4 5">Pla100</strain>
    </source>
</reference>
<dbReference type="Pfam" id="PF13581">
    <property type="entry name" value="HATPase_c_2"/>
    <property type="match status" value="1"/>
</dbReference>
<dbReference type="PANTHER" id="PTHR44591">
    <property type="entry name" value="STRESS RESPONSE REGULATOR PROTEIN 1"/>
    <property type="match status" value="1"/>
</dbReference>
<dbReference type="GO" id="GO:0000160">
    <property type="term" value="P:phosphorelay signal transduction system"/>
    <property type="evidence" value="ECO:0007669"/>
    <property type="project" value="InterPro"/>
</dbReference>
<dbReference type="InterPro" id="IPR036890">
    <property type="entry name" value="HATPase_C_sf"/>
</dbReference>
<keyword evidence="1 2" id="KW-0597">Phosphoprotein</keyword>
<accession>A0A5C5ZL45</accession>
<dbReference type="PROSITE" id="PS50110">
    <property type="entry name" value="RESPONSE_REGULATORY"/>
    <property type="match status" value="1"/>
</dbReference>
<dbReference type="InterPro" id="IPR011006">
    <property type="entry name" value="CheY-like_superfamily"/>
</dbReference>
<dbReference type="InterPro" id="IPR003594">
    <property type="entry name" value="HATPase_dom"/>
</dbReference>
<dbReference type="CDD" id="cd00156">
    <property type="entry name" value="REC"/>
    <property type="match status" value="1"/>
</dbReference>
<name>A0A5C5ZL45_9BACT</name>
<dbReference type="AlphaFoldDB" id="A0A5C5ZL45"/>
<dbReference type="Gene3D" id="3.40.50.2300">
    <property type="match status" value="1"/>
</dbReference>
<evidence type="ECO:0000313" key="4">
    <source>
        <dbReference type="EMBL" id="TWT87895.1"/>
    </source>
</evidence>
<dbReference type="EMBL" id="SJPM01000024">
    <property type="protein sequence ID" value="TWT87895.1"/>
    <property type="molecule type" value="Genomic_DNA"/>
</dbReference>
<evidence type="ECO:0000256" key="1">
    <source>
        <dbReference type="ARBA" id="ARBA00022553"/>
    </source>
</evidence>
<dbReference type="Pfam" id="PF00072">
    <property type="entry name" value="Response_reg"/>
    <property type="match status" value="1"/>
</dbReference>
<dbReference type="Gene3D" id="3.30.565.10">
    <property type="entry name" value="Histidine kinase-like ATPase, C-terminal domain"/>
    <property type="match status" value="1"/>
</dbReference>
<keyword evidence="5" id="KW-1185">Reference proteome</keyword>
<feature type="modified residue" description="4-aspartylphosphate" evidence="2">
    <location>
        <position position="52"/>
    </location>
</feature>
<dbReference type="InterPro" id="IPR050595">
    <property type="entry name" value="Bact_response_regulator"/>
</dbReference>
<gene>
    <name evidence="4" type="primary">spo0A</name>
    <name evidence="4" type="ORF">Pla100_58440</name>
</gene>
<dbReference type="Proteomes" id="UP000316213">
    <property type="component" value="Unassembled WGS sequence"/>
</dbReference>
<dbReference type="InterPro" id="IPR001789">
    <property type="entry name" value="Sig_transdc_resp-reg_receiver"/>
</dbReference>
<dbReference type="SUPFAM" id="SSF52172">
    <property type="entry name" value="CheY-like"/>
    <property type="match status" value="1"/>
</dbReference>
<dbReference type="PANTHER" id="PTHR44591:SF3">
    <property type="entry name" value="RESPONSE REGULATORY DOMAIN-CONTAINING PROTEIN"/>
    <property type="match status" value="1"/>
</dbReference>
<dbReference type="RefSeq" id="WP_146582270.1">
    <property type="nucleotide sequence ID" value="NZ_SJPM01000024.1"/>
</dbReference>
<proteinExistence type="predicted"/>
<evidence type="ECO:0000313" key="5">
    <source>
        <dbReference type="Proteomes" id="UP000316213"/>
    </source>
</evidence>
<comment type="caution">
    <text evidence="4">The sequence shown here is derived from an EMBL/GenBank/DDBJ whole genome shotgun (WGS) entry which is preliminary data.</text>
</comment>
<protein>
    <submittedName>
        <fullName evidence="4">Stage 0 sporulation protein A</fullName>
    </submittedName>
</protein>
<dbReference type="OrthoDB" id="9770645at2"/>
<sequence length="304" mass="33360">MAKVLLVEDSPTQAMEMTMLLEAADHEVTHVLNGRLGLEQLRQKSLDVVVTDLEMPELNGLELVENMRMNFSHIPTILVTGHGSEDLAAEALQRGAAGYVPKNQMAQSLNDTIVDVLGVIRTDASYARLISTLRKNVFLFELPNDPMLIQPLIGLLMQVSAGMELLPSVEMVRMGVAVEHAIANAMCRGNLELSTDQCPSHHEMARDGVLSDPMRERLGQAPYKDRTVEVEATATTKQIRVRVKDSGKGFDTSTVPQPGKMDAHAIFNDDAKLQGKGLVLMANFVDELTFNDQGNEVTLIKRCG</sequence>